<evidence type="ECO:0000256" key="9">
    <source>
        <dbReference type="SAM" id="Phobius"/>
    </source>
</evidence>
<evidence type="ECO:0000313" key="10">
    <source>
        <dbReference type="EMBL" id="ORY89732.1"/>
    </source>
</evidence>
<name>A0A1Y2G183_9BASI</name>
<comment type="subcellular location">
    <subcellularLocation>
        <location evidence="1">Cell membrane</location>
        <topology evidence="1">Multi-pass membrane protein</topology>
    </subcellularLocation>
</comment>
<comment type="caution">
    <text evidence="10">The sequence shown here is derived from an EMBL/GenBank/DDBJ whole genome shotgun (WGS) entry which is preliminary data.</text>
</comment>
<feature type="transmembrane region" description="Helical" evidence="9">
    <location>
        <begin position="437"/>
        <end position="458"/>
    </location>
</feature>
<evidence type="ECO:0000256" key="7">
    <source>
        <dbReference type="ARBA" id="ARBA00023136"/>
    </source>
</evidence>
<dbReference type="PANTHER" id="PTHR33281">
    <property type="entry name" value="UPF0187 PROTEIN YNEE"/>
    <property type="match status" value="1"/>
</dbReference>
<dbReference type="InParanoid" id="A0A1Y2G183"/>
<evidence type="ECO:0000256" key="8">
    <source>
        <dbReference type="SAM" id="MobiDB-lite"/>
    </source>
</evidence>
<dbReference type="InterPro" id="IPR044669">
    <property type="entry name" value="YneE/VCCN1/2-like"/>
</dbReference>
<keyword evidence="11" id="KW-1185">Reference proteome</keyword>
<evidence type="ECO:0000256" key="5">
    <source>
        <dbReference type="ARBA" id="ARBA00022989"/>
    </source>
</evidence>
<keyword evidence="3" id="KW-1003">Cell membrane</keyword>
<sequence length="525" mass="57394">MSSRSSNPPLLASRSSSIFVHSPSTAADYHATLWPAPGTVFWRIWPAVLFHTVFCAFIVTATELTAYNLAVPGVMLTVLGLVVGFGISWRASQGYANFQEGRQQWAQVVRISRTLARLCWKHVPEGASSVCNEQEKERELIREEKKKFIGLIEAFAVATKHALRGEEKGVFYDDLYHLVSWLPRFHSRSPTPSAIHIPTSYTSSISTSPVDNQFDTNGLRPSISVNGGSSSQASSRAPSHTPAAADPVYGTFASSDNSATHRIDIHTPTQPLLPSQDDTPPRRAVIWDLLLPYAIFKGLLRSQKDPPTHESSTLHRNRTISRPHRRPTPPAPKAKVPGPHVLGGVRKFSPELIHEKVENLPLVILGEMSLYVGVLERRRVSGAVTGGLYAGLQGLEEALTGMEKILTSPLPVVYSVHLRQTVWIYLLALPSQLVEQAGFFTIPVVLIASFLFLGFLAAGEELSSPFGYDENDINIDLLITKVIHADLVEIMAREAPREGKWYVSGCAESAEGASKEGDGEGRGGG</sequence>
<evidence type="ECO:0000256" key="2">
    <source>
        <dbReference type="ARBA" id="ARBA00022448"/>
    </source>
</evidence>
<dbReference type="Pfam" id="PF25539">
    <property type="entry name" value="Bestrophin_2"/>
    <property type="match status" value="2"/>
</dbReference>
<dbReference type="Proteomes" id="UP000193467">
    <property type="component" value="Unassembled WGS sequence"/>
</dbReference>
<evidence type="ECO:0000256" key="4">
    <source>
        <dbReference type="ARBA" id="ARBA00022692"/>
    </source>
</evidence>
<protein>
    <submittedName>
        <fullName evidence="10">Bestrophin, RFP-TM, chloride channel-domain-containing protein</fullName>
    </submittedName>
</protein>
<reference evidence="10 11" key="1">
    <citation type="submission" date="2016-07" db="EMBL/GenBank/DDBJ databases">
        <title>Pervasive Adenine N6-methylation of Active Genes in Fungi.</title>
        <authorList>
            <consortium name="DOE Joint Genome Institute"/>
            <person name="Mondo S.J."/>
            <person name="Dannebaum R.O."/>
            <person name="Kuo R.C."/>
            <person name="Labutti K."/>
            <person name="Haridas S."/>
            <person name="Kuo A."/>
            <person name="Salamov A."/>
            <person name="Ahrendt S.R."/>
            <person name="Lipzen A."/>
            <person name="Sullivan W."/>
            <person name="Andreopoulos W.B."/>
            <person name="Clum A."/>
            <person name="Lindquist E."/>
            <person name="Daum C."/>
            <person name="Ramamoorthy G.K."/>
            <person name="Gryganskyi A."/>
            <person name="Culley D."/>
            <person name="Magnuson J.K."/>
            <person name="James T.Y."/>
            <person name="O'Malley M.A."/>
            <person name="Stajich J.E."/>
            <person name="Spatafora J.W."/>
            <person name="Visel A."/>
            <person name="Grigoriev I.V."/>
        </authorList>
    </citation>
    <scope>NUCLEOTIDE SEQUENCE [LARGE SCALE GENOMIC DNA]</scope>
    <source>
        <strain evidence="10 11">62-1032</strain>
    </source>
</reference>
<keyword evidence="5 9" id="KW-1133">Transmembrane helix</keyword>
<proteinExistence type="predicted"/>
<keyword evidence="4 9" id="KW-0812">Transmembrane</keyword>
<evidence type="ECO:0000313" key="11">
    <source>
        <dbReference type="Proteomes" id="UP000193467"/>
    </source>
</evidence>
<keyword evidence="7 9" id="KW-0472">Membrane</keyword>
<dbReference type="EMBL" id="MCGR01000005">
    <property type="protein sequence ID" value="ORY89732.1"/>
    <property type="molecule type" value="Genomic_DNA"/>
</dbReference>
<evidence type="ECO:0000256" key="1">
    <source>
        <dbReference type="ARBA" id="ARBA00004651"/>
    </source>
</evidence>
<dbReference type="OrthoDB" id="1368at2759"/>
<feature type="region of interest" description="Disordered" evidence="8">
    <location>
        <begin position="206"/>
        <end position="253"/>
    </location>
</feature>
<organism evidence="10 11">
    <name type="scientific">Leucosporidium creatinivorum</name>
    <dbReference type="NCBI Taxonomy" id="106004"/>
    <lineage>
        <taxon>Eukaryota</taxon>
        <taxon>Fungi</taxon>
        <taxon>Dikarya</taxon>
        <taxon>Basidiomycota</taxon>
        <taxon>Pucciniomycotina</taxon>
        <taxon>Microbotryomycetes</taxon>
        <taxon>Leucosporidiales</taxon>
        <taxon>Leucosporidium</taxon>
    </lineage>
</organism>
<feature type="region of interest" description="Disordered" evidence="8">
    <location>
        <begin position="302"/>
        <end position="340"/>
    </location>
</feature>
<feature type="transmembrane region" description="Helical" evidence="9">
    <location>
        <begin position="42"/>
        <end position="62"/>
    </location>
</feature>
<dbReference type="AlphaFoldDB" id="A0A1Y2G183"/>
<accession>A0A1Y2G183</accession>
<keyword evidence="2" id="KW-0813">Transport</keyword>
<feature type="compositionally biased region" description="Basic residues" evidence="8">
    <location>
        <begin position="315"/>
        <end position="327"/>
    </location>
</feature>
<evidence type="ECO:0000256" key="3">
    <source>
        <dbReference type="ARBA" id="ARBA00022475"/>
    </source>
</evidence>
<keyword evidence="6" id="KW-0406">Ion transport</keyword>
<evidence type="ECO:0000256" key="6">
    <source>
        <dbReference type="ARBA" id="ARBA00023065"/>
    </source>
</evidence>
<dbReference type="GO" id="GO:0005254">
    <property type="term" value="F:chloride channel activity"/>
    <property type="evidence" value="ECO:0007669"/>
    <property type="project" value="InterPro"/>
</dbReference>
<feature type="transmembrane region" description="Helical" evidence="9">
    <location>
        <begin position="69"/>
        <end position="89"/>
    </location>
</feature>
<gene>
    <name evidence="10" type="ORF">BCR35DRAFT_329086</name>
</gene>
<dbReference type="PANTHER" id="PTHR33281:SF19">
    <property type="entry name" value="VOLTAGE-DEPENDENT ANION CHANNEL-FORMING PROTEIN YNEE"/>
    <property type="match status" value="1"/>
</dbReference>
<dbReference type="STRING" id="106004.A0A1Y2G183"/>
<feature type="compositionally biased region" description="Low complexity" evidence="8">
    <location>
        <begin position="220"/>
        <end position="239"/>
    </location>
</feature>
<dbReference type="GO" id="GO:0005886">
    <property type="term" value="C:plasma membrane"/>
    <property type="evidence" value="ECO:0007669"/>
    <property type="project" value="UniProtKB-SubCell"/>
</dbReference>